<dbReference type="PANTHER" id="PTHR35841">
    <property type="entry name" value="PHOSPHONATES-BINDING PERIPLASMIC PROTEIN"/>
    <property type="match status" value="1"/>
</dbReference>
<dbReference type="RefSeq" id="WP_077314384.1">
    <property type="nucleotide sequence ID" value="NZ_AP024888.1"/>
</dbReference>
<evidence type="ECO:0000313" key="3">
    <source>
        <dbReference type="Proteomes" id="UP000189475"/>
    </source>
</evidence>
<dbReference type="Pfam" id="PF12974">
    <property type="entry name" value="Phosphonate-bd"/>
    <property type="match status" value="1"/>
</dbReference>
<sequence length="270" mass="30097">MKQTLCFLCLLLLSNRSGWSQPLIFGVVPQQSAIELAKKWNPILASLSSTTQLDIQFRTAKDIPTFEQHLALGDYDLAFMTPFQYVSSQTAVHYKAFVKASNTPINGVIVVNTQSDIHTLDDLQYKTMVFTSSEFSASTWIIHHELQEAGIPVYSRYVSSEQSVYLNIAKGFFTAGGGVLNTLEYTSNAVKDDLRILWTSKDYPTYAFAHNKALDEASVRLIQHALIQLAITPKGQQQLQALGLSPLIPASHDDWHSLRTTFPQQQSGAQ</sequence>
<gene>
    <name evidence="2" type="ORF">VPAL9027_01962</name>
</gene>
<dbReference type="AlphaFoldDB" id="A0A1R4B4Y0"/>
<evidence type="ECO:0000256" key="1">
    <source>
        <dbReference type="SAM" id="SignalP"/>
    </source>
</evidence>
<organism evidence="2 3">
    <name type="scientific">Vibrio palustris</name>
    <dbReference type="NCBI Taxonomy" id="1918946"/>
    <lineage>
        <taxon>Bacteria</taxon>
        <taxon>Pseudomonadati</taxon>
        <taxon>Pseudomonadota</taxon>
        <taxon>Gammaproteobacteria</taxon>
        <taxon>Vibrionales</taxon>
        <taxon>Vibrionaceae</taxon>
        <taxon>Vibrio</taxon>
    </lineage>
</organism>
<dbReference type="SUPFAM" id="SSF53850">
    <property type="entry name" value="Periplasmic binding protein-like II"/>
    <property type="match status" value="1"/>
</dbReference>
<keyword evidence="3" id="KW-1185">Reference proteome</keyword>
<dbReference type="STRING" id="1918946.VPAL9027_01962"/>
<feature type="chain" id="PRO_5013068554" evidence="1">
    <location>
        <begin position="21"/>
        <end position="270"/>
    </location>
</feature>
<dbReference type="OrthoDB" id="5343002at2"/>
<dbReference type="Gene3D" id="3.40.190.10">
    <property type="entry name" value="Periplasmic binding protein-like II"/>
    <property type="match status" value="2"/>
</dbReference>
<dbReference type="Proteomes" id="UP000189475">
    <property type="component" value="Unassembled WGS sequence"/>
</dbReference>
<dbReference type="EMBL" id="FUFT01000005">
    <property type="protein sequence ID" value="SJL83982.1"/>
    <property type="molecule type" value="Genomic_DNA"/>
</dbReference>
<reference evidence="2 3" key="1">
    <citation type="submission" date="2017-02" db="EMBL/GenBank/DDBJ databases">
        <authorList>
            <person name="Peterson S.W."/>
        </authorList>
    </citation>
    <scope>NUCLEOTIDE SEQUENCE [LARGE SCALE GENOMIC DNA]</scope>
    <source>
        <strain evidence="2 3">CECT 9027</strain>
    </source>
</reference>
<protein>
    <submittedName>
        <fullName evidence="2">ABC transporter, phosphonate, periplasmic substrate-binding protein</fullName>
    </submittedName>
</protein>
<dbReference type="PANTHER" id="PTHR35841:SF1">
    <property type="entry name" value="PHOSPHONATES-BINDING PERIPLASMIC PROTEIN"/>
    <property type="match status" value="1"/>
</dbReference>
<proteinExistence type="predicted"/>
<feature type="signal peptide" evidence="1">
    <location>
        <begin position="1"/>
        <end position="20"/>
    </location>
</feature>
<evidence type="ECO:0000313" key="2">
    <source>
        <dbReference type="EMBL" id="SJL83982.1"/>
    </source>
</evidence>
<accession>A0A1R4B4Y0</accession>
<keyword evidence="1" id="KW-0732">Signal</keyword>
<name>A0A1R4B4Y0_9VIBR</name>